<dbReference type="GO" id="GO:0032259">
    <property type="term" value="P:methylation"/>
    <property type="evidence" value="ECO:0007669"/>
    <property type="project" value="UniProtKB-KW"/>
</dbReference>
<dbReference type="Gene3D" id="1.10.10.10">
    <property type="entry name" value="Winged helix-like DNA-binding domain superfamily/Winged helix DNA-binding domain"/>
    <property type="match status" value="1"/>
</dbReference>
<proteinExistence type="predicted"/>
<dbReference type="InterPro" id="IPR036388">
    <property type="entry name" value="WH-like_DNA-bd_sf"/>
</dbReference>
<dbReference type="InterPro" id="IPR052520">
    <property type="entry name" value="ATL_DNA_repair"/>
</dbReference>
<dbReference type="InterPro" id="IPR036217">
    <property type="entry name" value="MethylDNA_cys_MeTrfase_DNAb"/>
</dbReference>
<gene>
    <name evidence="3" type="ORF">DI564_04355</name>
</gene>
<comment type="caution">
    <text evidence="3">The sequence shown here is derived from an EMBL/GenBank/DDBJ whole genome shotgun (WGS) entry which is preliminary data.</text>
</comment>
<feature type="domain" description="Methylated-DNA-[protein]-cysteine S-methyltransferase DNA binding" evidence="2">
    <location>
        <begin position="10"/>
        <end position="86"/>
    </location>
</feature>
<dbReference type="CDD" id="cd06445">
    <property type="entry name" value="ATase"/>
    <property type="match status" value="1"/>
</dbReference>
<evidence type="ECO:0000313" key="3">
    <source>
        <dbReference type="EMBL" id="PZQ18804.1"/>
    </source>
</evidence>
<reference evidence="3 4" key="1">
    <citation type="submission" date="2017-08" db="EMBL/GenBank/DDBJ databases">
        <title>Infants hospitalized years apart are colonized by the same room-sourced microbial strains.</title>
        <authorList>
            <person name="Brooks B."/>
            <person name="Olm M.R."/>
            <person name="Firek B.A."/>
            <person name="Baker R."/>
            <person name="Thomas B.C."/>
            <person name="Morowitz M.J."/>
            <person name="Banfield J.F."/>
        </authorList>
    </citation>
    <scope>NUCLEOTIDE SEQUENCE [LARGE SCALE GENOMIC DNA]</scope>
    <source>
        <strain evidence="3">S2_005_003_R2_42</strain>
    </source>
</reference>
<evidence type="ECO:0000256" key="1">
    <source>
        <dbReference type="ARBA" id="ARBA00022763"/>
    </source>
</evidence>
<keyword evidence="3" id="KW-0808">Transferase</keyword>
<dbReference type="AlphaFoldDB" id="A0A2W5KSD8"/>
<evidence type="ECO:0000313" key="4">
    <source>
        <dbReference type="Proteomes" id="UP000249046"/>
    </source>
</evidence>
<keyword evidence="1" id="KW-0227">DNA damage</keyword>
<dbReference type="GO" id="GO:0008168">
    <property type="term" value="F:methyltransferase activity"/>
    <property type="evidence" value="ECO:0007669"/>
    <property type="project" value="UniProtKB-KW"/>
</dbReference>
<dbReference type="SUPFAM" id="SSF46767">
    <property type="entry name" value="Methylated DNA-protein cysteine methyltransferase, C-terminal domain"/>
    <property type="match status" value="1"/>
</dbReference>
<dbReference type="EMBL" id="QFPO01000003">
    <property type="protein sequence ID" value="PZQ18804.1"/>
    <property type="molecule type" value="Genomic_DNA"/>
</dbReference>
<dbReference type="Proteomes" id="UP000249046">
    <property type="component" value="Unassembled WGS sequence"/>
</dbReference>
<dbReference type="PANTHER" id="PTHR42942">
    <property type="entry name" value="6-O-METHYLGUANINE DNA METHYLTRANSFERASE"/>
    <property type="match status" value="1"/>
</dbReference>
<dbReference type="InterPro" id="IPR014048">
    <property type="entry name" value="MethylDNA_cys_MeTrfase_DNA-bd"/>
</dbReference>
<evidence type="ECO:0000259" key="2">
    <source>
        <dbReference type="Pfam" id="PF01035"/>
    </source>
</evidence>
<keyword evidence="3" id="KW-0489">Methyltransferase</keyword>
<dbReference type="GO" id="GO:0006281">
    <property type="term" value="P:DNA repair"/>
    <property type="evidence" value="ECO:0007669"/>
    <property type="project" value="InterPro"/>
</dbReference>
<organism evidence="3 4">
    <name type="scientific">Rhodanobacter denitrificans</name>
    <dbReference type="NCBI Taxonomy" id="666685"/>
    <lineage>
        <taxon>Bacteria</taxon>
        <taxon>Pseudomonadati</taxon>
        <taxon>Pseudomonadota</taxon>
        <taxon>Gammaproteobacteria</taxon>
        <taxon>Lysobacterales</taxon>
        <taxon>Rhodanobacteraceae</taxon>
        <taxon>Rhodanobacter</taxon>
    </lineage>
</organism>
<accession>A0A2W5KSD8</accession>
<dbReference type="Pfam" id="PF01035">
    <property type="entry name" value="DNA_binding_1"/>
    <property type="match status" value="1"/>
</dbReference>
<name>A0A2W5KSD8_9GAMM</name>
<dbReference type="PANTHER" id="PTHR42942:SF1">
    <property type="entry name" value="ALKYLTRANSFERASE-LIKE PROTEIN 1"/>
    <property type="match status" value="1"/>
</dbReference>
<sequence>MSATDTPADAIVRVVAAIPRGRVTSYGAVAARAGLPGRARLVGRVLGETEHDLPWQRVLRSDGRIALPPRSAAFREQVRRLRAEGVTVSAGRVDLRRFGWDGGDLDAVLWAVPGPRV</sequence>
<protein>
    <submittedName>
        <fullName evidence="3">Cysteine methyltransferase</fullName>
    </submittedName>
</protein>